<feature type="domain" description="HTH araC/xylS-type" evidence="5">
    <location>
        <begin position="255"/>
        <end position="359"/>
    </location>
</feature>
<keyword evidence="1" id="KW-0805">Transcription regulation</keyword>
<dbReference type="InterPro" id="IPR020449">
    <property type="entry name" value="Tscrpt_reg_AraC-type_HTH"/>
</dbReference>
<keyword evidence="4" id="KW-0812">Transmembrane</keyword>
<feature type="transmembrane region" description="Helical" evidence="4">
    <location>
        <begin position="118"/>
        <end position="140"/>
    </location>
</feature>
<dbReference type="PRINTS" id="PR00032">
    <property type="entry name" value="HTHARAC"/>
</dbReference>
<evidence type="ECO:0000256" key="2">
    <source>
        <dbReference type="ARBA" id="ARBA00023125"/>
    </source>
</evidence>
<keyword evidence="4" id="KW-0472">Membrane</keyword>
<evidence type="ECO:0000313" key="6">
    <source>
        <dbReference type="EMBL" id="CAL2105159.1"/>
    </source>
</evidence>
<dbReference type="SMART" id="SM00342">
    <property type="entry name" value="HTH_ARAC"/>
    <property type="match status" value="1"/>
</dbReference>
<name>A0ABP1F3V9_9FLAO</name>
<dbReference type="PROSITE" id="PS01124">
    <property type="entry name" value="HTH_ARAC_FAMILY_2"/>
    <property type="match status" value="1"/>
</dbReference>
<comment type="caution">
    <text evidence="6">The sequence shown here is derived from an EMBL/GenBank/DDBJ whole genome shotgun (WGS) entry which is preliminary data.</text>
</comment>
<dbReference type="InterPro" id="IPR009057">
    <property type="entry name" value="Homeodomain-like_sf"/>
</dbReference>
<keyword evidence="4" id="KW-1133">Transmembrane helix</keyword>
<dbReference type="GO" id="GO:0003677">
    <property type="term" value="F:DNA binding"/>
    <property type="evidence" value="ECO:0007669"/>
    <property type="project" value="UniProtKB-KW"/>
</dbReference>
<dbReference type="RefSeq" id="WP_348705785.1">
    <property type="nucleotide sequence ID" value="NZ_CAXIYA010000036.1"/>
</dbReference>
<evidence type="ECO:0000313" key="7">
    <source>
        <dbReference type="Proteomes" id="UP001497602"/>
    </source>
</evidence>
<proteinExistence type="predicted"/>
<feature type="transmembrane region" description="Helical" evidence="4">
    <location>
        <begin position="38"/>
        <end position="57"/>
    </location>
</feature>
<feature type="transmembrane region" description="Helical" evidence="4">
    <location>
        <begin position="69"/>
        <end position="88"/>
    </location>
</feature>
<gene>
    <name evidence="6" type="ORF">T190115A13A_130034</name>
</gene>
<evidence type="ECO:0000256" key="3">
    <source>
        <dbReference type="ARBA" id="ARBA00023163"/>
    </source>
</evidence>
<protein>
    <submittedName>
        <fullName evidence="6">AraC-type DNA-binding protein</fullName>
    </submittedName>
</protein>
<feature type="transmembrane region" description="Helical" evidence="4">
    <location>
        <begin position="161"/>
        <end position="183"/>
    </location>
</feature>
<dbReference type="Gene3D" id="1.10.10.60">
    <property type="entry name" value="Homeodomain-like"/>
    <property type="match status" value="1"/>
</dbReference>
<dbReference type="SUPFAM" id="SSF46689">
    <property type="entry name" value="Homeodomain-like"/>
    <property type="match status" value="1"/>
</dbReference>
<evidence type="ECO:0000256" key="4">
    <source>
        <dbReference type="SAM" id="Phobius"/>
    </source>
</evidence>
<dbReference type="Proteomes" id="UP001497602">
    <property type="component" value="Unassembled WGS sequence"/>
</dbReference>
<keyword evidence="7" id="KW-1185">Reference proteome</keyword>
<dbReference type="EMBL" id="CAXJRC010000004">
    <property type="protein sequence ID" value="CAL2105159.1"/>
    <property type="molecule type" value="Genomic_DNA"/>
</dbReference>
<accession>A0ABP1F3V9</accession>
<dbReference type="PANTHER" id="PTHR43280:SF29">
    <property type="entry name" value="ARAC-FAMILY TRANSCRIPTIONAL REGULATOR"/>
    <property type="match status" value="1"/>
</dbReference>
<feature type="transmembrane region" description="Helical" evidence="4">
    <location>
        <begin position="6"/>
        <end position="26"/>
    </location>
</feature>
<sequence length="363" mass="42326">MNILEQISVICYLITAFSGAMLGFLFLTHKIKNNWSNIFLVIFIWSLAYSLINEFLTDDDVIEMIGERSFIFNTIMFIVPSLFLYIVSHSKKNEVKYWLLLYIPGLFINLLSDNEFKEIVLALLYLLTSIPLFILSMHYLKKYRKDFLNKCPVFGHKTLSWIRVLMITVIGLHIFMFTTELLIDESLSLDIATDFIESVITFFIVYWLGVKGFEQDELQKEKFVAAKVIPTQEKIIHEESTKEKNLLIEDSKKFACLCKIIEKEKIFTDSSLTIKSLSKELEVRERELSNLINNCTKKNFYQFINQFRVVEFKKLIASEKATQYSILGLAKEAGFSSKSTFYKSFKELEGITPSEYKKKQKVS</sequence>
<dbReference type="PANTHER" id="PTHR43280">
    <property type="entry name" value="ARAC-FAMILY TRANSCRIPTIONAL REGULATOR"/>
    <property type="match status" value="1"/>
</dbReference>
<evidence type="ECO:0000256" key="1">
    <source>
        <dbReference type="ARBA" id="ARBA00023015"/>
    </source>
</evidence>
<feature type="transmembrane region" description="Helical" evidence="4">
    <location>
        <begin position="195"/>
        <end position="213"/>
    </location>
</feature>
<organism evidence="6 7">
    <name type="scientific">Tenacibaculum vairaonense</name>
    <dbReference type="NCBI Taxonomy" id="3137860"/>
    <lineage>
        <taxon>Bacteria</taxon>
        <taxon>Pseudomonadati</taxon>
        <taxon>Bacteroidota</taxon>
        <taxon>Flavobacteriia</taxon>
        <taxon>Flavobacteriales</taxon>
        <taxon>Flavobacteriaceae</taxon>
        <taxon>Tenacibaculum</taxon>
    </lineage>
</organism>
<dbReference type="Pfam" id="PF12833">
    <property type="entry name" value="HTH_18"/>
    <property type="match status" value="1"/>
</dbReference>
<keyword evidence="2 6" id="KW-0238">DNA-binding</keyword>
<evidence type="ECO:0000259" key="5">
    <source>
        <dbReference type="PROSITE" id="PS01124"/>
    </source>
</evidence>
<reference evidence="6 7" key="1">
    <citation type="submission" date="2024-05" db="EMBL/GenBank/DDBJ databases">
        <authorList>
            <person name="Duchaud E."/>
        </authorList>
    </citation>
    <scope>NUCLEOTIDE SEQUENCE [LARGE SCALE GENOMIC DNA]</scope>
    <source>
        <strain evidence="6">Ena-SAMPLE-TAB-13-05-2024-13:56:06:370-140305</strain>
    </source>
</reference>
<keyword evidence="3" id="KW-0804">Transcription</keyword>
<dbReference type="InterPro" id="IPR018060">
    <property type="entry name" value="HTH_AraC"/>
</dbReference>